<accession>A0A846M1F5</accession>
<comment type="caution">
    <text evidence="2">The sequence shown here is derived from an EMBL/GenBank/DDBJ whole genome shotgun (WGS) entry which is preliminary data.</text>
</comment>
<organism evidence="2 3">
    <name type="scientific">Sphingobium vermicomposti</name>
    <dbReference type="NCBI Taxonomy" id="529005"/>
    <lineage>
        <taxon>Bacteria</taxon>
        <taxon>Pseudomonadati</taxon>
        <taxon>Pseudomonadota</taxon>
        <taxon>Alphaproteobacteria</taxon>
        <taxon>Sphingomonadales</taxon>
        <taxon>Sphingomonadaceae</taxon>
        <taxon>Sphingobium</taxon>
    </lineage>
</organism>
<dbReference type="AlphaFoldDB" id="A0A846M1F5"/>
<feature type="region of interest" description="Disordered" evidence="1">
    <location>
        <begin position="172"/>
        <end position="193"/>
    </location>
</feature>
<sequence>MRKKRGSASGIELVSSQNPHGFLTGEAGCSIMSHPSIGGFALDGIVRDGKVEAADVGSGIPAWMTGAGWHLKPVSNGAWALLNQGLMQAALVSDGDSVRLGAFDPNWTSSSLSWLIYRDEASGYFLINNGAGGWLAFDGNALGLIRHDGALRAEMCWQLGAPVFAADIREDKQESQHRSKRSRRLGKMSLFAR</sequence>
<dbReference type="RefSeq" id="WP_167302109.1">
    <property type="nucleotide sequence ID" value="NZ_JAASQR010000001.1"/>
</dbReference>
<gene>
    <name evidence="2" type="ORF">FHS54_000402</name>
</gene>
<dbReference type="EMBL" id="JAASQR010000001">
    <property type="protein sequence ID" value="NIJ15453.1"/>
    <property type="molecule type" value="Genomic_DNA"/>
</dbReference>
<name>A0A846M1F5_9SPHN</name>
<dbReference type="Proteomes" id="UP000576821">
    <property type="component" value="Unassembled WGS sequence"/>
</dbReference>
<protein>
    <submittedName>
        <fullName evidence="2">Uncharacterized protein</fullName>
    </submittedName>
</protein>
<evidence type="ECO:0000313" key="3">
    <source>
        <dbReference type="Proteomes" id="UP000576821"/>
    </source>
</evidence>
<keyword evidence="3" id="KW-1185">Reference proteome</keyword>
<reference evidence="2 3" key="1">
    <citation type="submission" date="2020-03" db="EMBL/GenBank/DDBJ databases">
        <title>Genomic Encyclopedia of Type Strains, Phase IV (KMG-IV): sequencing the most valuable type-strain genomes for metagenomic binning, comparative biology and taxonomic classification.</title>
        <authorList>
            <person name="Goeker M."/>
        </authorList>
    </citation>
    <scope>NUCLEOTIDE SEQUENCE [LARGE SCALE GENOMIC DNA]</scope>
    <source>
        <strain evidence="2 3">DSM 21299</strain>
    </source>
</reference>
<evidence type="ECO:0000313" key="2">
    <source>
        <dbReference type="EMBL" id="NIJ15453.1"/>
    </source>
</evidence>
<evidence type="ECO:0000256" key="1">
    <source>
        <dbReference type="SAM" id="MobiDB-lite"/>
    </source>
</evidence>
<proteinExistence type="predicted"/>